<protein>
    <submittedName>
        <fullName evidence="5">Sugar-binding transcriptional regulator, LacI family</fullName>
    </submittedName>
</protein>
<feature type="domain" description="HTH lacI-type" evidence="4">
    <location>
        <begin position="2"/>
        <end position="56"/>
    </location>
</feature>
<dbReference type="Gene3D" id="1.10.260.40">
    <property type="entry name" value="lambda repressor-like DNA-binding domains"/>
    <property type="match status" value="1"/>
</dbReference>
<dbReference type="InterPro" id="IPR001761">
    <property type="entry name" value="Peripla_BP/Lac1_sug-bd_dom"/>
</dbReference>
<dbReference type="RefSeq" id="WP_041965733.1">
    <property type="nucleotide sequence ID" value="NZ_BASE01000044.1"/>
</dbReference>
<keyword evidence="2" id="KW-0238">DNA-binding</keyword>
<dbReference type="EMBL" id="BASE01000044">
    <property type="protein sequence ID" value="GAM13922.1"/>
    <property type="molecule type" value="Genomic_DNA"/>
</dbReference>
<comment type="caution">
    <text evidence="5">The sequence shown here is derived from an EMBL/GenBank/DDBJ whole genome shotgun (WGS) entry which is preliminary data.</text>
</comment>
<keyword evidence="3" id="KW-0804">Transcription</keyword>
<dbReference type="OrthoDB" id="9798934at2"/>
<proteinExistence type="predicted"/>
<dbReference type="PANTHER" id="PTHR30146">
    <property type="entry name" value="LACI-RELATED TRANSCRIPTIONAL REPRESSOR"/>
    <property type="match status" value="1"/>
</dbReference>
<dbReference type="PROSITE" id="PS00356">
    <property type="entry name" value="HTH_LACI_1"/>
    <property type="match status" value="1"/>
</dbReference>
<dbReference type="InterPro" id="IPR028082">
    <property type="entry name" value="Peripla_BP_I"/>
</dbReference>
<organism evidence="5 6">
    <name type="scientific">Mesobacillus selenatarsenatis (strain DSM 18680 / JCM 14380 / FERM P-15431 / SF-1)</name>
    <dbReference type="NCBI Taxonomy" id="1321606"/>
    <lineage>
        <taxon>Bacteria</taxon>
        <taxon>Bacillati</taxon>
        <taxon>Bacillota</taxon>
        <taxon>Bacilli</taxon>
        <taxon>Bacillales</taxon>
        <taxon>Bacillaceae</taxon>
        <taxon>Mesobacillus</taxon>
    </lineage>
</organism>
<evidence type="ECO:0000259" key="4">
    <source>
        <dbReference type="PROSITE" id="PS50932"/>
    </source>
</evidence>
<gene>
    <name evidence="5" type="ORF">SAMD00020551_2069</name>
</gene>
<dbReference type="CDD" id="cd01392">
    <property type="entry name" value="HTH_LacI"/>
    <property type="match status" value="1"/>
</dbReference>
<dbReference type="InterPro" id="IPR000843">
    <property type="entry name" value="HTH_LacI"/>
</dbReference>
<evidence type="ECO:0000313" key="5">
    <source>
        <dbReference type="EMBL" id="GAM13922.1"/>
    </source>
</evidence>
<evidence type="ECO:0000256" key="1">
    <source>
        <dbReference type="ARBA" id="ARBA00023015"/>
    </source>
</evidence>
<dbReference type="SMART" id="SM00354">
    <property type="entry name" value="HTH_LACI"/>
    <property type="match status" value="1"/>
</dbReference>
<dbReference type="Pfam" id="PF00532">
    <property type="entry name" value="Peripla_BP_1"/>
    <property type="match status" value="1"/>
</dbReference>
<dbReference type="STRING" id="1321606.SAMD00020551_2069"/>
<dbReference type="PROSITE" id="PS50932">
    <property type="entry name" value="HTH_LACI_2"/>
    <property type="match status" value="1"/>
</dbReference>
<accession>A0A0A8X4J5</accession>
<dbReference type="PRINTS" id="PR00036">
    <property type="entry name" value="HTHLACI"/>
</dbReference>
<reference evidence="5 6" key="1">
    <citation type="submission" date="2013-06" db="EMBL/GenBank/DDBJ databases">
        <title>Whole genome shotgun sequence of Bacillus selenatarsenatis SF-1.</title>
        <authorList>
            <person name="Kuroda M."/>
            <person name="Sei K."/>
            <person name="Yamashita M."/>
            <person name="Ike M."/>
        </authorList>
    </citation>
    <scope>NUCLEOTIDE SEQUENCE [LARGE SCALE GENOMIC DNA]</scope>
    <source>
        <strain evidence="5 6">SF-1</strain>
    </source>
</reference>
<dbReference type="Pfam" id="PF00356">
    <property type="entry name" value="LacI"/>
    <property type="match status" value="1"/>
</dbReference>
<evidence type="ECO:0000313" key="6">
    <source>
        <dbReference type="Proteomes" id="UP000031014"/>
    </source>
</evidence>
<dbReference type="Proteomes" id="UP000031014">
    <property type="component" value="Unassembled WGS sequence"/>
</dbReference>
<dbReference type="InterPro" id="IPR010982">
    <property type="entry name" value="Lambda_DNA-bd_dom_sf"/>
</dbReference>
<evidence type="ECO:0000256" key="2">
    <source>
        <dbReference type="ARBA" id="ARBA00023125"/>
    </source>
</evidence>
<dbReference type="GO" id="GO:0000976">
    <property type="term" value="F:transcription cis-regulatory region binding"/>
    <property type="evidence" value="ECO:0007669"/>
    <property type="project" value="TreeGrafter"/>
</dbReference>
<keyword evidence="1" id="KW-0805">Transcription regulation</keyword>
<sequence length="324" mass="36245">MANIREIARLAGVSVSTVSRVLNHHPYVSPDKREAVLKTIRELDYSPNINAVHLSRGKTNMVGIVLPTINHPYFSELLEGIAEEAMKHNIQLVLFQTGYHQEKEFEALEQLRGHLIDGVIFASRAIPFDSLLKYKSAGPMVLCEDSDQDDFPSISIKHVAAFNLGLEYLISKGHKRIAICLGRLEGTNSQKRQKAYEEKMKMIGQKVQEEWILGKCLMIQDGKSVVNRFLQMKEKPTAFLVGNDQVAAGIFTESVKQGLAVPEDVAILSFDNHPISEIMGITTIEIPTKQLGSYAFNSFIKRSSDSTYAEKIALPFTLIQRQSV</sequence>
<dbReference type="PANTHER" id="PTHR30146:SF105">
    <property type="entry name" value="CATABOLITE CONTROL PROTEIN B"/>
    <property type="match status" value="1"/>
</dbReference>
<dbReference type="SUPFAM" id="SSF53822">
    <property type="entry name" value="Periplasmic binding protein-like I"/>
    <property type="match status" value="1"/>
</dbReference>
<keyword evidence="6" id="KW-1185">Reference proteome</keyword>
<evidence type="ECO:0000256" key="3">
    <source>
        <dbReference type="ARBA" id="ARBA00023163"/>
    </source>
</evidence>
<dbReference type="AlphaFoldDB" id="A0A0A8X4J5"/>
<dbReference type="CDD" id="cd06286">
    <property type="entry name" value="PBP1_CcpB-like"/>
    <property type="match status" value="1"/>
</dbReference>
<dbReference type="SUPFAM" id="SSF47413">
    <property type="entry name" value="lambda repressor-like DNA-binding domains"/>
    <property type="match status" value="1"/>
</dbReference>
<name>A0A0A8X4J5_MESS1</name>
<dbReference type="Gene3D" id="3.40.50.2300">
    <property type="match status" value="2"/>
</dbReference>
<dbReference type="GO" id="GO:0003700">
    <property type="term" value="F:DNA-binding transcription factor activity"/>
    <property type="evidence" value="ECO:0007669"/>
    <property type="project" value="TreeGrafter"/>
</dbReference>